<sequence>MHSLEEIPKGHRINSIDSINGNPNPPPHETTKIKFRTDADKYVDNDETPARAKIP</sequence>
<feature type="compositionally biased region" description="Basic and acidic residues" evidence="1">
    <location>
        <begin position="29"/>
        <end position="55"/>
    </location>
</feature>
<proteinExistence type="predicted"/>
<evidence type="ECO:0000256" key="1">
    <source>
        <dbReference type="SAM" id="MobiDB-lite"/>
    </source>
</evidence>
<dbReference type="AlphaFoldDB" id="D4DPB6"/>
<reference evidence="2 3" key="1">
    <citation type="submission" date="2010-02" db="EMBL/GenBank/DDBJ databases">
        <authorList>
            <person name="Weinstock G."/>
            <person name="Sodergren E."/>
            <person name="Clifton S."/>
            <person name="Fulton L."/>
            <person name="Fulton B."/>
            <person name="Courtney L."/>
            <person name="Fronick C."/>
            <person name="Harrison M."/>
            <person name="Strong C."/>
            <person name="Farmer C."/>
            <person name="Delahaunty K."/>
            <person name="Markovic C."/>
            <person name="Hall O."/>
            <person name="Minx P."/>
            <person name="Tomlinson C."/>
            <person name="Mitreva M."/>
            <person name="Nelson J."/>
            <person name="Hou S."/>
            <person name="Wollam A."/>
            <person name="Pepin K.H."/>
            <person name="Johnson M."/>
            <person name="Bhonagiri V."/>
            <person name="Zhang X."/>
            <person name="Suruliraj S."/>
            <person name="Warren W."/>
            <person name="Chinwalla A."/>
            <person name="Mardis E.R."/>
            <person name="Wilson R.K."/>
        </authorList>
    </citation>
    <scope>NUCLEOTIDE SEQUENCE [LARGE SCALE GENOMIC DNA]</scope>
    <source>
        <strain evidence="2 3">ATCC 29315</strain>
    </source>
</reference>
<dbReference type="EMBL" id="ADBF01000023">
    <property type="protein sequence ID" value="EFE50224.1"/>
    <property type="molecule type" value="Genomic_DNA"/>
</dbReference>
<protein>
    <submittedName>
        <fullName evidence="2">Uncharacterized protein</fullName>
    </submittedName>
</protein>
<dbReference type="Proteomes" id="UP000005536">
    <property type="component" value="Unassembled WGS sequence"/>
</dbReference>
<gene>
    <name evidence="2" type="ORF">NEIELOOT_00903</name>
</gene>
<feature type="region of interest" description="Disordered" evidence="1">
    <location>
        <begin position="1"/>
        <end position="55"/>
    </location>
</feature>
<comment type="caution">
    <text evidence="2">The sequence shown here is derived from an EMBL/GenBank/DDBJ whole genome shotgun (WGS) entry which is preliminary data.</text>
</comment>
<accession>D4DPB6</accession>
<evidence type="ECO:0000313" key="2">
    <source>
        <dbReference type="EMBL" id="EFE50224.1"/>
    </source>
</evidence>
<name>D4DPB6_NEIEG</name>
<organism evidence="2 3">
    <name type="scientific">Neisseria elongata subsp. glycolytica ATCC 29315</name>
    <dbReference type="NCBI Taxonomy" id="546263"/>
    <lineage>
        <taxon>Bacteria</taxon>
        <taxon>Pseudomonadati</taxon>
        <taxon>Pseudomonadota</taxon>
        <taxon>Betaproteobacteria</taxon>
        <taxon>Neisseriales</taxon>
        <taxon>Neisseriaceae</taxon>
        <taxon>Neisseria</taxon>
    </lineage>
</organism>
<evidence type="ECO:0000313" key="3">
    <source>
        <dbReference type="Proteomes" id="UP000005536"/>
    </source>
</evidence>